<dbReference type="Pfam" id="PF14081">
    <property type="entry name" value="DUF4262"/>
    <property type="match status" value="1"/>
</dbReference>
<gene>
    <name evidence="1" type="ORF">JOE42_002504</name>
</gene>
<dbReference type="RefSeq" id="WP_204868750.1">
    <property type="nucleotide sequence ID" value="NZ_JAFBBK010000001.1"/>
</dbReference>
<evidence type="ECO:0000313" key="1">
    <source>
        <dbReference type="EMBL" id="MBM7415771.1"/>
    </source>
</evidence>
<sequence length="141" mass="15250">MPDIKRKIARHGWAVTAVAGSDHEVPDVAYTTGLTSRALPELIVYGLPFHLSGSLLHDMASQMVAGLALSSGIMIHSATGEEPDIVVIQAVNTSDMVVTGALYSDFTALQLVWPDVDGHFPWEEEYSICVHHQPLMGVGWV</sequence>
<dbReference type="InterPro" id="IPR025358">
    <property type="entry name" value="DUF4262"/>
</dbReference>
<evidence type="ECO:0000313" key="2">
    <source>
        <dbReference type="Proteomes" id="UP000703038"/>
    </source>
</evidence>
<proteinExistence type="predicted"/>
<reference evidence="1 2" key="1">
    <citation type="submission" date="2021-01" db="EMBL/GenBank/DDBJ databases">
        <title>Genomics of switchgrass bacterial isolates.</title>
        <authorList>
            <person name="Shade A."/>
        </authorList>
    </citation>
    <scope>NUCLEOTIDE SEQUENCE [LARGE SCALE GENOMIC DNA]</scope>
    <source>
        <strain evidence="1 2">PvP111</strain>
    </source>
</reference>
<accession>A0ABS2KWV9</accession>
<keyword evidence="2" id="KW-1185">Reference proteome</keyword>
<comment type="caution">
    <text evidence="1">The sequence shown here is derived from an EMBL/GenBank/DDBJ whole genome shotgun (WGS) entry which is preliminary data.</text>
</comment>
<evidence type="ECO:0008006" key="3">
    <source>
        <dbReference type="Google" id="ProtNLM"/>
    </source>
</evidence>
<dbReference type="Proteomes" id="UP000703038">
    <property type="component" value="Unassembled WGS sequence"/>
</dbReference>
<protein>
    <recommendedName>
        <fullName evidence="3">DUF4262 domain-containing protein</fullName>
    </recommendedName>
</protein>
<dbReference type="EMBL" id="JAFBBK010000001">
    <property type="protein sequence ID" value="MBM7415771.1"/>
    <property type="molecule type" value="Genomic_DNA"/>
</dbReference>
<organism evidence="1 2">
    <name type="scientific">Rhodococcoides corynebacterioides</name>
    <dbReference type="NCBI Taxonomy" id="53972"/>
    <lineage>
        <taxon>Bacteria</taxon>
        <taxon>Bacillati</taxon>
        <taxon>Actinomycetota</taxon>
        <taxon>Actinomycetes</taxon>
        <taxon>Mycobacteriales</taxon>
        <taxon>Nocardiaceae</taxon>
        <taxon>Rhodococcoides</taxon>
    </lineage>
</organism>
<name>A0ABS2KWV9_9NOCA</name>